<dbReference type="HAMAP" id="MF_00041">
    <property type="entry name" value="Cys_tRNA_synth"/>
    <property type="match status" value="1"/>
</dbReference>
<feature type="short sequence motif" description="'KMSKS' region" evidence="12">
    <location>
        <begin position="270"/>
        <end position="274"/>
    </location>
</feature>
<dbReference type="AlphaFoldDB" id="A0A6B3LA65"/>
<feature type="binding site" evidence="12">
    <location>
        <position position="25"/>
    </location>
    <ligand>
        <name>Zn(2+)</name>
        <dbReference type="ChEBI" id="CHEBI:29105"/>
    </ligand>
</feature>
<evidence type="ECO:0000256" key="4">
    <source>
        <dbReference type="ARBA" id="ARBA00022490"/>
    </source>
</evidence>
<proteinExistence type="inferred from homology"/>
<gene>
    <name evidence="12" type="primary">cysS</name>
    <name evidence="14" type="ORF">G3M56_006095</name>
</gene>
<dbReference type="Pfam" id="PF01406">
    <property type="entry name" value="tRNA-synt_1e"/>
    <property type="match status" value="1"/>
</dbReference>
<comment type="similarity">
    <text evidence="2 12">Belongs to the class-I aminoacyl-tRNA synthetase family.</text>
</comment>
<evidence type="ECO:0000313" key="15">
    <source>
        <dbReference type="Proteomes" id="UP000475117"/>
    </source>
</evidence>
<dbReference type="EC" id="6.1.1.16" evidence="12"/>
<name>A0A6B3LA65_9BACT</name>
<feature type="binding site" evidence="12">
    <location>
        <position position="238"/>
    </location>
    <ligand>
        <name>Zn(2+)</name>
        <dbReference type="ChEBI" id="CHEBI:29105"/>
    </ligand>
</feature>
<evidence type="ECO:0000256" key="7">
    <source>
        <dbReference type="ARBA" id="ARBA00022741"/>
    </source>
</evidence>
<feature type="binding site" evidence="12">
    <location>
        <position position="213"/>
    </location>
    <ligand>
        <name>Zn(2+)</name>
        <dbReference type="ChEBI" id="CHEBI:29105"/>
    </ligand>
</feature>
<evidence type="ECO:0000256" key="12">
    <source>
        <dbReference type="HAMAP-Rule" id="MF_00041"/>
    </source>
</evidence>
<keyword evidence="4 12" id="KW-0963">Cytoplasm</keyword>
<keyword evidence="15" id="KW-1185">Reference proteome</keyword>
<keyword evidence="5 12" id="KW-0436">Ligase</keyword>
<sequence>MFDTMARDVREMQPVDGKTLRFYCCGPTVYGPAHIGNFRTFVLQDVFRRVVELGGVPTLHVRNITDVDDKTIRDSQAAGLSLNDFTRGWTERFHADCDALGCLPPHIEPSAVEHIPQQISMIESLVDNGHAYVSDDGSVYFKISSFEEYGKLAHLDKQNLDLGKTANARSNTDEYEKDSVADFVLWKARKPEDGDNYWQSPWGEGRPGWHLECSAMIAEYLGKDFDLHSGGVDLVFPHHENEIAQSRCSCGGGFAAHWFHITHLLVDGGKMSKSLGNLYTLDDLAEKGHSAMDVRYVLAGGYYRRPLNFTLGSLKDARSALTKIARFDKALADAGAGDLPSYAQLVADGAVDSLCEFAPAWESLADDMNTPEALGHVFTAMKKIKPAELSAEGAAERRVALHVILSALGLELPDPDASADASEVPAEVAELAQRRWDAKQARDWGAADALRDELTAMGWVIKDSKEGFTLEKA</sequence>
<dbReference type="InterPro" id="IPR015273">
    <property type="entry name" value="Cys-tRNA-synt_Ia_DALR"/>
</dbReference>
<dbReference type="PANTHER" id="PTHR10890">
    <property type="entry name" value="CYSTEINYL-TRNA SYNTHETASE"/>
    <property type="match status" value="1"/>
</dbReference>
<keyword evidence="9 12" id="KW-0067">ATP-binding</keyword>
<dbReference type="SUPFAM" id="SSF47323">
    <property type="entry name" value="Anticodon-binding domain of a subclass of class I aminoacyl-tRNA synthetases"/>
    <property type="match status" value="1"/>
</dbReference>
<feature type="domain" description="Cysteinyl-tRNA synthetase class Ia DALR" evidence="13">
    <location>
        <begin position="356"/>
        <end position="419"/>
    </location>
</feature>
<keyword evidence="7 12" id="KW-0547">Nucleotide-binding</keyword>
<keyword evidence="8 12" id="KW-0862">Zinc</keyword>
<organism evidence="14 15">
    <name type="scientific">Sulfuriroseicoccus oceanibius</name>
    <dbReference type="NCBI Taxonomy" id="2707525"/>
    <lineage>
        <taxon>Bacteria</taxon>
        <taxon>Pseudomonadati</taxon>
        <taxon>Verrucomicrobiota</taxon>
        <taxon>Verrucomicrobiia</taxon>
        <taxon>Verrucomicrobiales</taxon>
        <taxon>Verrucomicrobiaceae</taxon>
        <taxon>Sulfuriroseicoccus</taxon>
    </lineage>
</organism>
<dbReference type="InterPro" id="IPR032678">
    <property type="entry name" value="tRNA-synt_1_cat_dom"/>
</dbReference>
<dbReference type="Pfam" id="PF09190">
    <property type="entry name" value="DALR_2"/>
    <property type="match status" value="1"/>
</dbReference>
<keyword evidence="6 12" id="KW-0479">Metal-binding</keyword>
<dbReference type="Gene3D" id="3.40.50.620">
    <property type="entry name" value="HUPs"/>
    <property type="match status" value="1"/>
</dbReference>
<comment type="subcellular location">
    <subcellularLocation>
        <location evidence="1 12">Cytoplasm</location>
    </subcellularLocation>
</comment>
<evidence type="ECO:0000313" key="14">
    <source>
        <dbReference type="EMBL" id="QQL46377.1"/>
    </source>
</evidence>
<dbReference type="GO" id="GO:0005524">
    <property type="term" value="F:ATP binding"/>
    <property type="evidence" value="ECO:0007669"/>
    <property type="project" value="UniProtKB-UniRule"/>
</dbReference>
<keyword evidence="11 12" id="KW-0030">Aminoacyl-tRNA synthetase</keyword>
<dbReference type="GO" id="GO:0005829">
    <property type="term" value="C:cytosol"/>
    <property type="evidence" value="ECO:0007669"/>
    <property type="project" value="TreeGrafter"/>
</dbReference>
<dbReference type="RefSeq" id="WP_164363023.1">
    <property type="nucleotide sequence ID" value="NZ_CP066776.1"/>
</dbReference>
<evidence type="ECO:0000256" key="10">
    <source>
        <dbReference type="ARBA" id="ARBA00022917"/>
    </source>
</evidence>
<dbReference type="InterPro" id="IPR015803">
    <property type="entry name" value="Cys-tRNA-ligase"/>
</dbReference>
<comment type="cofactor">
    <cofactor evidence="12">
        <name>Zn(2+)</name>
        <dbReference type="ChEBI" id="CHEBI:29105"/>
    </cofactor>
    <text evidence="12">Binds 1 zinc ion per subunit.</text>
</comment>
<dbReference type="GO" id="GO:0004817">
    <property type="term" value="F:cysteine-tRNA ligase activity"/>
    <property type="evidence" value="ECO:0007669"/>
    <property type="project" value="UniProtKB-UniRule"/>
</dbReference>
<comment type="catalytic activity">
    <reaction evidence="12">
        <text>tRNA(Cys) + L-cysteine + ATP = L-cysteinyl-tRNA(Cys) + AMP + diphosphate</text>
        <dbReference type="Rhea" id="RHEA:17773"/>
        <dbReference type="Rhea" id="RHEA-COMP:9661"/>
        <dbReference type="Rhea" id="RHEA-COMP:9679"/>
        <dbReference type="ChEBI" id="CHEBI:30616"/>
        <dbReference type="ChEBI" id="CHEBI:33019"/>
        <dbReference type="ChEBI" id="CHEBI:35235"/>
        <dbReference type="ChEBI" id="CHEBI:78442"/>
        <dbReference type="ChEBI" id="CHEBI:78517"/>
        <dbReference type="ChEBI" id="CHEBI:456215"/>
        <dbReference type="EC" id="6.1.1.16"/>
    </reaction>
</comment>
<dbReference type="Gene3D" id="1.20.120.1910">
    <property type="entry name" value="Cysteine-tRNA ligase, C-terminal anti-codon recognition domain"/>
    <property type="match status" value="1"/>
</dbReference>
<dbReference type="InterPro" id="IPR056411">
    <property type="entry name" value="CysS_C"/>
</dbReference>
<evidence type="ECO:0000256" key="9">
    <source>
        <dbReference type="ARBA" id="ARBA00022840"/>
    </source>
</evidence>
<evidence type="ECO:0000256" key="11">
    <source>
        <dbReference type="ARBA" id="ARBA00023146"/>
    </source>
</evidence>
<evidence type="ECO:0000256" key="8">
    <source>
        <dbReference type="ARBA" id="ARBA00022833"/>
    </source>
</evidence>
<feature type="binding site" evidence="12">
    <location>
        <position position="242"/>
    </location>
    <ligand>
        <name>Zn(2+)</name>
        <dbReference type="ChEBI" id="CHEBI:29105"/>
    </ligand>
</feature>
<dbReference type="PANTHER" id="PTHR10890:SF3">
    <property type="entry name" value="CYSTEINE--TRNA LIGASE, CYTOPLASMIC"/>
    <property type="match status" value="1"/>
</dbReference>
<evidence type="ECO:0000256" key="2">
    <source>
        <dbReference type="ARBA" id="ARBA00005594"/>
    </source>
</evidence>
<evidence type="ECO:0000256" key="6">
    <source>
        <dbReference type="ARBA" id="ARBA00022723"/>
    </source>
</evidence>
<comment type="subunit">
    <text evidence="3 12">Monomer.</text>
</comment>
<dbReference type="InterPro" id="IPR014729">
    <property type="entry name" value="Rossmann-like_a/b/a_fold"/>
</dbReference>
<dbReference type="InterPro" id="IPR024909">
    <property type="entry name" value="Cys-tRNA/MSH_ligase"/>
</dbReference>
<dbReference type="PRINTS" id="PR00983">
    <property type="entry name" value="TRNASYNTHCYS"/>
</dbReference>
<evidence type="ECO:0000256" key="3">
    <source>
        <dbReference type="ARBA" id="ARBA00011245"/>
    </source>
</evidence>
<dbReference type="GO" id="GO:0006423">
    <property type="term" value="P:cysteinyl-tRNA aminoacylation"/>
    <property type="evidence" value="ECO:0007669"/>
    <property type="project" value="UniProtKB-UniRule"/>
</dbReference>
<feature type="short sequence motif" description="'HIGH' region" evidence="12">
    <location>
        <begin position="27"/>
        <end position="37"/>
    </location>
</feature>
<evidence type="ECO:0000259" key="13">
    <source>
        <dbReference type="SMART" id="SM00840"/>
    </source>
</evidence>
<dbReference type="Proteomes" id="UP000475117">
    <property type="component" value="Chromosome"/>
</dbReference>
<accession>A0A6B3LA65</accession>
<dbReference type="EMBL" id="CP066776">
    <property type="protein sequence ID" value="QQL46377.1"/>
    <property type="molecule type" value="Genomic_DNA"/>
</dbReference>
<dbReference type="NCBIfam" id="TIGR00435">
    <property type="entry name" value="cysS"/>
    <property type="match status" value="1"/>
</dbReference>
<evidence type="ECO:0000256" key="5">
    <source>
        <dbReference type="ARBA" id="ARBA00022598"/>
    </source>
</evidence>
<evidence type="ECO:0000256" key="1">
    <source>
        <dbReference type="ARBA" id="ARBA00004496"/>
    </source>
</evidence>
<dbReference type="KEGG" id="soa:G3M56_006095"/>
<keyword evidence="10 12" id="KW-0648">Protein biosynthesis</keyword>
<dbReference type="Pfam" id="PF23493">
    <property type="entry name" value="CysS_C"/>
    <property type="match status" value="1"/>
</dbReference>
<feature type="binding site" evidence="12">
    <location>
        <position position="273"/>
    </location>
    <ligand>
        <name>ATP</name>
        <dbReference type="ChEBI" id="CHEBI:30616"/>
    </ligand>
</feature>
<dbReference type="CDD" id="cd00672">
    <property type="entry name" value="CysRS_core"/>
    <property type="match status" value="1"/>
</dbReference>
<dbReference type="GO" id="GO:0008270">
    <property type="term" value="F:zinc ion binding"/>
    <property type="evidence" value="ECO:0007669"/>
    <property type="project" value="UniProtKB-UniRule"/>
</dbReference>
<dbReference type="InterPro" id="IPR009080">
    <property type="entry name" value="tRNAsynth_Ia_anticodon-bd"/>
</dbReference>
<reference evidence="14 15" key="1">
    <citation type="submission" date="2020-12" db="EMBL/GenBank/DDBJ databases">
        <title>Sulforoseuscoccus oceanibium gen. nov., sp. nov., a representative of the phylum Verrucomicrobia with special cytoplasmic membrane, and proposal of Sulforoseuscoccusaceae fam. nov.</title>
        <authorList>
            <person name="Xi F."/>
        </authorList>
    </citation>
    <scope>NUCLEOTIDE SEQUENCE [LARGE SCALE GENOMIC DNA]</scope>
    <source>
        <strain evidence="14 15">T37</strain>
    </source>
</reference>
<protein>
    <recommendedName>
        <fullName evidence="12">Cysteine--tRNA ligase</fullName>
        <ecNumber evidence="12">6.1.1.16</ecNumber>
    </recommendedName>
    <alternativeName>
        <fullName evidence="12">Cysteinyl-tRNA synthetase</fullName>
        <shortName evidence="12">CysRS</shortName>
    </alternativeName>
</protein>
<dbReference type="SMART" id="SM00840">
    <property type="entry name" value="DALR_2"/>
    <property type="match status" value="1"/>
</dbReference>
<dbReference type="SUPFAM" id="SSF52374">
    <property type="entry name" value="Nucleotidylyl transferase"/>
    <property type="match status" value="1"/>
</dbReference>